<evidence type="ECO:0000259" key="4">
    <source>
        <dbReference type="Pfam" id="PF00149"/>
    </source>
</evidence>
<dbReference type="GO" id="GO:0004527">
    <property type="term" value="F:exonuclease activity"/>
    <property type="evidence" value="ECO:0007669"/>
    <property type="project" value="UniProtKB-KW"/>
</dbReference>
<gene>
    <name evidence="5" type="primary">sbcD-2</name>
    <name evidence="5" type="ORF">GMLC_01960</name>
</gene>
<name>A0A6V8N412_9BACT</name>
<evidence type="ECO:0000313" key="5">
    <source>
        <dbReference type="EMBL" id="GFO66617.1"/>
    </source>
</evidence>
<accession>A0A6V8N412</accession>
<dbReference type="Proteomes" id="UP000587586">
    <property type="component" value="Unassembled WGS sequence"/>
</dbReference>
<dbReference type="InterPro" id="IPR029052">
    <property type="entry name" value="Metallo-depent_PP-like"/>
</dbReference>
<dbReference type="EMBL" id="BLXZ01000001">
    <property type="protein sequence ID" value="GFO66617.1"/>
    <property type="molecule type" value="Genomic_DNA"/>
</dbReference>
<dbReference type="InterPro" id="IPR050535">
    <property type="entry name" value="DNA_Repair-Maintenance_Comp"/>
</dbReference>
<dbReference type="SUPFAM" id="SSF56300">
    <property type="entry name" value="Metallo-dependent phosphatases"/>
    <property type="match status" value="1"/>
</dbReference>
<evidence type="ECO:0000313" key="6">
    <source>
        <dbReference type="Proteomes" id="UP000587586"/>
    </source>
</evidence>
<proteinExistence type="predicted"/>
<comment type="caution">
    <text evidence="5">The sequence shown here is derived from an EMBL/GenBank/DDBJ whole genome shotgun (WGS) entry which is preliminary data.</text>
</comment>
<dbReference type="AlphaFoldDB" id="A0A6V8N412"/>
<organism evidence="5 6">
    <name type="scientific">Geomonas limicola</name>
    <dbReference type="NCBI Taxonomy" id="2740186"/>
    <lineage>
        <taxon>Bacteria</taxon>
        <taxon>Pseudomonadati</taxon>
        <taxon>Thermodesulfobacteriota</taxon>
        <taxon>Desulfuromonadia</taxon>
        <taxon>Geobacterales</taxon>
        <taxon>Geobacteraceae</taxon>
        <taxon>Geomonas</taxon>
    </lineage>
</organism>
<evidence type="ECO:0000256" key="2">
    <source>
        <dbReference type="ARBA" id="ARBA00022801"/>
    </source>
</evidence>
<evidence type="ECO:0000256" key="3">
    <source>
        <dbReference type="ARBA" id="ARBA00022839"/>
    </source>
</evidence>
<dbReference type="PANTHER" id="PTHR30337:SF0">
    <property type="entry name" value="NUCLEASE SBCCD SUBUNIT D"/>
    <property type="match status" value="1"/>
</dbReference>
<protein>
    <submittedName>
        <fullName evidence="5">Nuclease SbcCD subunit D</fullName>
    </submittedName>
</protein>
<sequence length="420" mass="46572">MPIRFIHTSDIHLGKTYRSGGAAGERYGDFFATFAAIVADAIREKVDFLLIGGDLFHTGQILPKTFAKTIEILQPLKDAGIPCVAVEGNHDWIHRRDSVSWMEALSQLGYLSLLRPSRTPDSGYCFDPFDPEEGSGGYLEIAGVNVYGLGYIGSQAGTHIERICQAVTTRRNILLFHVGVWSYSPVEIGNIKPEEALPLADCFDYVALGHGHKPYIVETPEGRPYAFNPGSPECVNFGEERYDKGYYLVTMDDDGIRHLFKASSPRPMLVLTVDLDGALTAGEALERFGARMRERLATLADDRAPLIEVRLIGKVAFHPFELSRDRLRCALEEIRQPLHLEIKNHLSQIASSGGEEKVKKSLAEIERDVLGELIRANSSYRDRESELIELSLALRDLVLKGDAEGEELLGLLSRRGGSCD</sequence>
<dbReference type="CDD" id="cd00840">
    <property type="entry name" value="MPP_Mre11_N"/>
    <property type="match status" value="1"/>
</dbReference>
<dbReference type="InterPro" id="IPR004843">
    <property type="entry name" value="Calcineurin-like_PHP"/>
</dbReference>
<keyword evidence="6" id="KW-1185">Reference proteome</keyword>
<evidence type="ECO:0000256" key="1">
    <source>
        <dbReference type="ARBA" id="ARBA00022722"/>
    </source>
</evidence>
<dbReference type="InterPro" id="IPR041796">
    <property type="entry name" value="Mre11_N"/>
</dbReference>
<feature type="domain" description="Calcineurin-like phosphoesterase" evidence="4">
    <location>
        <begin position="3"/>
        <end position="214"/>
    </location>
</feature>
<dbReference type="PANTHER" id="PTHR30337">
    <property type="entry name" value="COMPONENT OF ATP-DEPENDENT DSDNA EXONUCLEASE"/>
    <property type="match status" value="1"/>
</dbReference>
<keyword evidence="2" id="KW-0378">Hydrolase</keyword>
<dbReference type="Pfam" id="PF00149">
    <property type="entry name" value="Metallophos"/>
    <property type="match status" value="1"/>
</dbReference>
<keyword evidence="3" id="KW-0269">Exonuclease</keyword>
<dbReference type="Gene3D" id="3.60.21.10">
    <property type="match status" value="1"/>
</dbReference>
<keyword evidence="1" id="KW-0540">Nuclease</keyword>
<reference evidence="6" key="1">
    <citation type="submission" date="2020-06" db="EMBL/GenBank/DDBJ databases">
        <title>Draft genomic sequecing of Geomonas sp. Red745.</title>
        <authorList>
            <person name="Itoh H."/>
            <person name="Xu Z.X."/>
            <person name="Ushijima N."/>
            <person name="Masuda Y."/>
            <person name="Shiratori Y."/>
            <person name="Senoo K."/>
        </authorList>
    </citation>
    <scope>NUCLEOTIDE SEQUENCE [LARGE SCALE GENOMIC DNA]</scope>
    <source>
        <strain evidence="6">Red745</strain>
    </source>
</reference>
<dbReference type="RefSeq" id="WP_183359161.1">
    <property type="nucleotide sequence ID" value="NZ_BLXZ01000001.1"/>
</dbReference>